<protein>
    <submittedName>
        <fullName evidence="2">Uncharacterized protein</fullName>
    </submittedName>
</protein>
<feature type="region of interest" description="Disordered" evidence="1">
    <location>
        <begin position="500"/>
        <end position="655"/>
    </location>
</feature>
<dbReference type="PANTHER" id="PTHR35838">
    <property type="entry name" value="CHROMOSOME 21, WHOLE GENOME SHOTGUN SEQUENCE"/>
    <property type="match status" value="1"/>
</dbReference>
<dbReference type="PANTHER" id="PTHR35838:SF1">
    <property type="entry name" value="TRICHOHYALIN-LIKE"/>
    <property type="match status" value="1"/>
</dbReference>
<evidence type="ECO:0000313" key="3">
    <source>
        <dbReference type="Proteomes" id="UP001208570"/>
    </source>
</evidence>
<reference evidence="2" key="1">
    <citation type="journal article" date="2023" name="Mol. Biol. Evol.">
        <title>Third-Generation Sequencing Reveals the Adaptive Role of the Epigenome in Three Deep-Sea Polychaetes.</title>
        <authorList>
            <person name="Perez M."/>
            <person name="Aroh O."/>
            <person name="Sun Y."/>
            <person name="Lan Y."/>
            <person name="Juniper S.K."/>
            <person name="Young C.R."/>
            <person name="Angers B."/>
            <person name="Qian P.Y."/>
        </authorList>
    </citation>
    <scope>NUCLEOTIDE SEQUENCE</scope>
    <source>
        <strain evidence="2">P08H-3</strain>
    </source>
</reference>
<evidence type="ECO:0000313" key="2">
    <source>
        <dbReference type="EMBL" id="KAK2157898.1"/>
    </source>
</evidence>
<evidence type="ECO:0000256" key="1">
    <source>
        <dbReference type="SAM" id="MobiDB-lite"/>
    </source>
</evidence>
<gene>
    <name evidence="2" type="ORF">LSH36_182g05029</name>
</gene>
<feature type="region of interest" description="Disordered" evidence="1">
    <location>
        <begin position="175"/>
        <end position="204"/>
    </location>
</feature>
<name>A0AAD9N722_9ANNE</name>
<sequence>MATTEVGRTMKTGRITVTAPREMDGSSRLKQHDNVHQQIAAFEKLLQHAINRFSTEKLYQMMHVILSALPYIPRPTHPRARHADESSDEVSSLAHVREIVDEFKNPQRRGIEKDEETHVTKYFETFFEDIYYLKSLKHYFDKKVYVCLYEYFYDPEDDTLDPRAVLDREKRGRVTFDVEPDSGNSSLPGSDEDGTSKLASARDESPPEVELEFYFEKLTDKEKLSVAVRKMFEINDRWDALFEETDIDPALFDPDSRHEILQFTNYDQFENVLRLVPDLFVKAYKSVELAKLWWTQANKIYDVLPQGQTKKRTESEITERIFGLEKKLTDIRDEIRRHEELLLMQNVELERLTGRENRYLSLSKECESLEGRKNDTGDRYNRILAQRNQLKDSLEGLNPCSPEYQAKQEELRQWERRFFDAQVELRMLTFQFQLIQSDFLMELQLRPDLIRFQTDIETRIEDTQDAILNKTGEERDSEKRLTLLKTNCERMRVVMKRVLKAQGQAEGGDGTGSKNKKKVSGERKECDPELTVVQNPTTGERREQKRDALDKTNRSNRDPEDGVQEKEMHRRANDDHKKQRLRRDETRESKKVNNQDKDNGTRYDRRKVDDTKENTKPRRTKKRTVADGPEDDLTTDDGNLADTDTSTPMFRSVPR</sequence>
<organism evidence="2 3">
    <name type="scientific">Paralvinella palmiformis</name>
    <dbReference type="NCBI Taxonomy" id="53620"/>
    <lineage>
        <taxon>Eukaryota</taxon>
        <taxon>Metazoa</taxon>
        <taxon>Spiralia</taxon>
        <taxon>Lophotrochozoa</taxon>
        <taxon>Annelida</taxon>
        <taxon>Polychaeta</taxon>
        <taxon>Sedentaria</taxon>
        <taxon>Canalipalpata</taxon>
        <taxon>Terebellida</taxon>
        <taxon>Terebelliformia</taxon>
        <taxon>Alvinellidae</taxon>
        <taxon>Paralvinella</taxon>
    </lineage>
</organism>
<comment type="caution">
    <text evidence="2">The sequence shown here is derived from an EMBL/GenBank/DDBJ whole genome shotgun (WGS) entry which is preliminary data.</text>
</comment>
<dbReference type="Proteomes" id="UP001208570">
    <property type="component" value="Unassembled WGS sequence"/>
</dbReference>
<proteinExistence type="predicted"/>
<feature type="compositionally biased region" description="Basic and acidic residues" evidence="1">
    <location>
        <begin position="539"/>
        <end position="616"/>
    </location>
</feature>
<keyword evidence="3" id="KW-1185">Reference proteome</keyword>
<dbReference type="EMBL" id="JAODUP010000182">
    <property type="protein sequence ID" value="KAK2157898.1"/>
    <property type="molecule type" value="Genomic_DNA"/>
</dbReference>
<dbReference type="AlphaFoldDB" id="A0AAD9N722"/>
<accession>A0AAD9N722</accession>